<evidence type="ECO:0000313" key="2">
    <source>
        <dbReference type="Proteomes" id="UP000248329"/>
    </source>
</evidence>
<proteinExistence type="predicted"/>
<reference evidence="1" key="1">
    <citation type="submission" date="2018-01" db="EMBL/GenBank/DDBJ databases">
        <authorList>
            <person name="Krukenberg V."/>
        </authorList>
    </citation>
    <scope>NUCLEOTIDE SEQUENCE</scope>
    <source>
        <strain evidence="1">E20ANME2</strain>
    </source>
</reference>
<evidence type="ECO:0000313" key="1">
    <source>
        <dbReference type="EMBL" id="PXF62006.1"/>
    </source>
</evidence>
<protein>
    <submittedName>
        <fullName evidence="1">Branched-chain amino acid ABC transporter permease</fullName>
    </submittedName>
</protein>
<sequence length="283" mass="30423">MQLVINGLVIGSIIAITAIGLSMIYKTLNFVNFAHGDFVAFAAYIALFANTSGMHLASAFLVAILATIVLGVFMEKVVWHPMRRKNASRTTLIIISIGLALVLRNILIFIWGGSTRNYNIPVRRGFEFFGATITPNQVLVIIAAFILVFALHCLLSRTKIGKSIRALSDNIDLARISGIDVDRVILWTWVIGLGLAAAGGVLYGLVTAIRPDMGWYLLLPMFAAVILGGIGNPYGTIAGGIIIGLSQELSTAVLPTEYKFAVSFVVMTLVLLLKPEGIFGGAK</sequence>
<accession>A0AC61L6I3</accession>
<name>A0AC61L6I3_9EURY</name>
<dbReference type="EMBL" id="PQXF01000002">
    <property type="protein sequence ID" value="PXF62006.1"/>
    <property type="molecule type" value="Genomic_DNA"/>
</dbReference>
<dbReference type="Proteomes" id="UP000248329">
    <property type="component" value="Unassembled WGS sequence"/>
</dbReference>
<organism evidence="1 2">
    <name type="scientific">Candidatus Methanogaster sp</name>
    <dbReference type="NCBI Taxonomy" id="3386292"/>
    <lineage>
        <taxon>Archaea</taxon>
        <taxon>Methanobacteriati</taxon>
        <taxon>Methanobacteriota</taxon>
        <taxon>Stenosarchaea group</taxon>
        <taxon>Methanomicrobia</taxon>
        <taxon>Methanosarcinales</taxon>
        <taxon>ANME-2 cluster</taxon>
        <taxon>Candidatus Methanogasteraceae</taxon>
        <taxon>Candidatus Methanogaster</taxon>
    </lineage>
</organism>
<gene>
    <name evidence="1" type="ORF">C4B59_01950</name>
</gene>
<comment type="caution">
    <text evidence="1">The sequence shown here is derived from an EMBL/GenBank/DDBJ whole genome shotgun (WGS) entry which is preliminary data.</text>
</comment>